<keyword evidence="4" id="KW-1185">Reference proteome</keyword>
<evidence type="ECO:0000313" key="3">
    <source>
        <dbReference type="EMBL" id="MBB1162386.1"/>
    </source>
</evidence>
<dbReference type="InterPro" id="IPR001173">
    <property type="entry name" value="Glyco_trans_2-like"/>
</dbReference>
<feature type="transmembrane region" description="Helical" evidence="1">
    <location>
        <begin position="255"/>
        <end position="274"/>
    </location>
</feature>
<dbReference type="RefSeq" id="WP_182664233.1">
    <property type="nucleotide sequence ID" value="NZ_JACIVI010000003.1"/>
</dbReference>
<reference evidence="3 4" key="1">
    <citation type="submission" date="2020-08" db="EMBL/GenBank/DDBJ databases">
        <title>Aquariorum lacteus gen. nov., sp. nov., a new member of the family Comamonadaceae, isolated from freshwater aquarium.</title>
        <authorList>
            <person name="Chun S.-J."/>
        </authorList>
    </citation>
    <scope>NUCLEOTIDE SEQUENCE [LARGE SCALE GENOMIC DNA]</scope>
    <source>
        <strain evidence="3 4">SJAQ100</strain>
    </source>
</reference>
<comment type="caution">
    <text evidence="3">The sequence shown here is derived from an EMBL/GenBank/DDBJ whole genome shotgun (WGS) entry which is preliminary data.</text>
</comment>
<dbReference type="Gene3D" id="3.90.550.10">
    <property type="entry name" value="Spore Coat Polysaccharide Biosynthesis Protein SpsA, Chain A"/>
    <property type="match status" value="1"/>
</dbReference>
<keyword evidence="3" id="KW-0808">Transferase</keyword>
<keyword evidence="1" id="KW-0472">Membrane</keyword>
<organism evidence="3 4">
    <name type="scientific">Aquariibacter albus</name>
    <dbReference type="NCBI Taxonomy" id="2759899"/>
    <lineage>
        <taxon>Bacteria</taxon>
        <taxon>Pseudomonadati</taxon>
        <taxon>Pseudomonadota</taxon>
        <taxon>Betaproteobacteria</taxon>
        <taxon>Burkholderiales</taxon>
        <taxon>Sphaerotilaceae</taxon>
        <taxon>Aquariibacter</taxon>
    </lineage>
</organism>
<dbReference type="CDD" id="cd02525">
    <property type="entry name" value="Succinoglycan_BP_ExoA"/>
    <property type="match status" value="1"/>
</dbReference>
<accession>A0A839HKR1</accession>
<dbReference type="AlphaFoldDB" id="A0A839HKR1"/>
<dbReference type="Pfam" id="PF00535">
    <property type="entry name" value="Glycos_transf_2"/>
    <property type="match status" value="1"/>
</dbReference>
<dbReference type="PANTHER" id="PTHR43179:SF7">
    <property type="entry name" value="RHAMNOSYLTRANSFERASE WBBL"/>
    <property type="match status" value="1"/>
</dbReference>
<evidence type="ECO:0000259" key="2">
    <source>
        <dbReference type="Pfam" id="PF00535"/>
    </source>
</evidence>
<proteinExistence type="predicted"/>
<feature type="transmembrane region" description="Helical" evidence="1">
    <location>
        <begin position="280"/>
        <end position="300"/>
    </location>
</feature>
<feature type="domain" description="Glycosyltransferase 2-like" evidence="2">
    <location>
        <begin position="14"/>
        <end position="132"/>
    </location>
</feature>
<evidence type="ECO:0000256" key="1">
    <source>
        <dbReference type="SAM" id="Phobius"/>
    </source>
</evidence>
<dbReference type="SUPFAM" id="SSF53448">
    <property type="entry name" value="Nucleotide-diphospho-sugar transferases"/>
    <property type="match status" value="1"/>
</dbReference>
<evidence type="ECO:0000313" key="4">
    <source>
        <dbReference type="Proteomes" id="UP000586093"/>
    </source>
</evidence>
<protein>
    <submittedName>
        <fullName evidence="3">Glycosyltransferase family 2 protein</fullName>
    </submittedName>
</protein>
<dbReference type="GO" id="GO:0016740">
    <property type="term" value="F:transferase activity"/>
    <property type="evidence" value="ECO:0007669"/>
    <property type="project" value="UniProtKB-KW"/>
</dbReference>
<dbReference type="EMBL" id="JACIVI010000003">
    <property type="protein sequence ID" value="MBB1162386.1"/>
    <property type="molecule type" value="Genomic_DNA"/>
</dbReference>
<dbReference type="InterPro" id="IPR029044">
    <property type="entry name" value="Nucleotide-diphossugar_trans"/>
</dbReference>
<gene>
    <name evidence="3" type="ORF">H4F90_10375</name>
</gene>
<sequence>MTGTPDARSAQTVSLIVPCRNEREHVDAFLDSVLAQRLPPGLALEIVLADGASDDGTRARLEARAAAEPRLRVVDNPERITPTALNHAIAQARGEVVVRMDVHTVYAEDYVAACVQALQTTGASCVGGAWRPGPARSARQAAIARAFESRFGSGGAASRREGWSGPVDTVYLGAWWRDELLRLGGFDPALVRNQDDELNLRIHRSGGMVWQSAAIRSWYTPRASFGALARQFYQYGYWKVPVIRKHRLPAAPRHLVPFGFVATLLGGGLLAPWWPPAGGLAASLGGLYAVLALGAAAADARPWREPLAWLGIACAFACMHLSYGLGFGRALLETVLLRRGPAASATRLTR</sequence>
<keyword evidence="1" id="KW-1133">Transmembrane helix</keyword>
<dbReference type="PANTHER" id="PTHR43179">
    <property type="entry name" value="RHAMNOSYLTRANSFERASE WBBL"/>
    <property type="match status" value="1"/>
</dbReference>
<name>A0A839HKR1_9BURK</name>
<feature type="transmembrane region" description="Helical" evidence="1">
    <location>
        <begin position="307"/>
        <end position="327"/>
    </location>
</feature>
<dbReference type="Proteomes" id="UP000586093">
    <property type="component" value="Unassembled WGS sequence"/>
</dbReference>
<keyword evidence="1" id="KW-0812">Transmembrane</keyword>